<dbReference type="EMBL" id="AZHW01000007">
    <property type="protein sequence ID" value="ETX03758.1"/>
    <property type="molecule type" value="Genomic_DNA"/>
</dbReference>
<evidence type="ECO:0000256" key="1">
    <source>
        <dbReference type="ARBA" id="ARBA00005254"/>
    </source>
</evidence>
<dbReference type="InterPro" id="IPR051683">
    <property type="entry name" value="Enoyl-CoA_Hydratase/Isomerase"/>
</dbReference>
<sequence length="267" mass="29920">MDHDYHTIQFQMDQGIGYLRFARPEANNTINDQLIRECCQALAIHGESLRILVLEGSPEVFCFGADLHNRVWHAHETGSGSPLEDCEVSEDPEALYDLWQQLATGPYVTIAHVQGKANAGGIGFVAACDIVLADEKAVFSLSELLFGLYPACVLPFLVRRIGYQKAHYMTLMTQPIQAAEAHRWGLVDAFHTNSADLLRKHLLRLRRLSKEGIRCYKDYMSSVATFLAASKTQAVQANKAMFSDPENLANLSRFVETGQFPWDTQEN</sequence>
<keyword evidence="3" id="KW-1185">Reference proteome</keyword>
<name>W4M0T8_ENTF1</name>
<keyword evidence="2" id="KW-0614">Plasmid</keyword>
<dbReference type="InterPro" id="IPR029045">
    <property type="entry name" value="ClpP/crotonase-like_dom_sf"/>
</dbReference>
<dbReference type="InterPro" id="IPR001753">
    <property type="entry name" value="Enoyl-CoA_hydra/iso"/>
</dbReference>
<dbReference type="PATRIC" id="fig|1429438.4.peg.28"/>
<gene>
    <name evidence="2" type="ORF">ETSY1_46230</name>
</gene>
<evidence type="ECO:0000313" key="2">
    <source>
        <dbReference type="EMBL" id="ETX03758.1"/>
    </source>
</evidence>
<dbReference type="HOGENOM" id="CLU_009834_7_3_7"/>
<dbReference type="Proteomes" id="UP000019141">
    <property type="component" value="Unassembled WGS sequence"/>
</dbReference>
<dbReference type="AlphaFoldDB" id="W4M0T8"/>
<dbReference type="CDD" id="cd06558">
    <property type="entry name" value="crotonase-like"/>
    <property type="match status" value="1"/>
</dbReference>
<dbReference type="Gene3D" id="3.90.226.10">
    <property type="entry name" value="2-enoyl-CoA Hydratase, Chain A, domain 1"/>
    <property type="match status" value="1"/>
</dbReference>
<accession>W4M0T8</accession>
<dbReference type="Pfam" id="PF00378">
    <property type="entry name" value="ECH_1"/>
    <property type="match status" value="1"/>
</dbReference>
<dbReference type="NCBIfam" id="NF005498">
    <property type="entry name" value="PRK07112.1"/>
    <property type="match status" value="1"/>
</dbReference>
<dbReference type="GO" id="GO:0003824">
    <property type="term" value="F:catalytic activity"/>
    <property type="evidence" value="ECO:0007669"/>
    <property type="project" value="UniProtKB-ARBA"/>
</dbReference>
<dbReference type="SUPFAM" id="SSF52096">
    <property type="entry name" value="ClpP/crotonase"/>
    <property type="match status" value="1"/>
</dbReference>
<organism evidence="2 3">
    <name type="scientific">Entotheonella factor</name>
    <dbReference type="NCBI Taxonomy" id="1429438"/>
    <lineage>
        <taxon>Bacteria</taxon>
        <taxon>Pseudomonadati</taxon>
        <taxon>Nitrospinota/Tectimicrobiota group</taxon>
        <taxon>Candidatus Tectimicrobiota</taxon>
        <taxon>Candidatus Entotheonellia</taxon>
        <taxon>Candidatus Entotheonellales</taxon>
        <taxon>Candidatus Entotheonellaceae</taxon>
        <taxon>Candidatus Entotheonella</taxon>
    </lineage>
</organism>
<comment type="similarity">
    <text evidence="1">Belongs to the enoyl-CoA hydratase/isomerase family.</text>
</comment>
<comment type="caution">
    <text evidence="2">The sequence shown here is derived from an EMBL/GenBank/DDBJ whole genome shotgun (WGS) entry which is preliminary data.</text>
</comment>
<proteinExistence type="inferred from homology"/>
<evidence type="ECO:0000313" key="3">
    <source>
        <dbReference type="Proteomes" id="UP000019141"/>
    </source>
</evidence>
<protein>
    <submittedName>
        <fullName evidence="2">Polyketide biosynthesis enoyl-CoA hydratase</fullName>
    </submittedName>
</protein>
<reference evidence="2 3" key="1">
    <citation type="journal article" date="2014" name="Nature">
        <title>An environmental bacterial taxon with a large and distinct metabolic repertoire.</title>
        <authorList>
            <person name="Wilson M.C."/>
            <person name="Mori T."/>
            <person name="Ruckert C."/>
            <person name="Uria A.R."/>
            <person name="Helf M.J."/>
            <person name="Takada K."/>
            <person name="Gernert C."/>
            <person name="Steffens U.A."/>
            <person name="Heycke N."/>
            <person name="Schmitt S."/>
            <person name="Rinke C."/>
            <person name="Helfrich E.J."/>
            <person name="Brachmann A.O."/>
            <person name="Gurgui C."/>
            <person name="Wakimoto T."/>
            <person name="Kracht M."/>
            <person name="Crusemann M."/>
            <person name="Hentschel U."/>
            <person name="Abe I."/>
            <person name="Matsunaga S."/>
            <person name="Kalinowski J."/>
            <person name="Takeyama H."/>
            <person name="Piel J."/>
        </authorList>
    </citation>
    <scope>NUCLEOTIDE SEQUENCE [LARGE SCALE GENOMIC DNA]</scope>
    <source>
        <strain evidence="3">TSY1</strain>
        <plasmid evidence="2">pTSY</plasmid>
    </source>
</reference>
<dbReference type="PANTHER" id="PTHR42964:SF1">
    <property type="entry name" value="POLYKETIDE BIOSYNTHESIS ENOYL-COA HYDRATASE PKSH-RELATED"/>
    <property type="match status" value="1"/>
</dbReference>
<geneLocation type="plasmid" evidence="2">
    <name>pTSY</name>
</geneLocation>
<dbReference type="PANTHER" id="PTHR42964">
    <property type="entry name" value="ENOYL-COA HYDRATASE"/>
    <property type="match status" value="1"/>
</dbReference>